<evidence type="ECO:0000313" key="1">
    <source>
        <dbReference type="EMBL" id="KMW66444.1"/>
    </source>
</evidence>
<sequence>MQARAQVLANSIWDGDHSTGKNPIYGDGSNGCTITNLKGDSKSGSSGIAMVISMNLFKVYILQGHFIGAFNVHLSKMYDFAVDNNH</sequence>
<dbReference type="AlphaFoldDB" id="A0A0J9HBQ7"/>
<dbReference type="Proteomes" id="UP000007802">
    <property type="component" value="Unassembled WGS sequence"/>
</dbReference>
<dbReference type="EMBL" id="GG749407">
    <property type="protein sequence ID" value="KMW66444.1"/>
    <property type="molecule type" value="Genomic_DNA"/>
</dbReference>
<organism evidence="1">
    <name type="scientific">Ajellomyces dermatitidis (strain ATCC 18188 / CBS 674.68)</name>
    <name type="common">Blastomyces dermatitidis</name>
    <dbReference type="NCBI Taxonomy" id="653446"/>
    <lineage>
        <taxon>Eukaryota</taxon>
        <taxon>Fungi</taxon>
        <taxon>Dikarya</taxon>
        <taxon>Ascomycota</taxon>
        <taxon>Pezizomycotina</taxon>
        <taxon>Eurotiomycetes</taxon>
        <taxon>Eurotiomycetidae</taxon>
        <taxon>Onygenales</taxon>
        <taxon>Ajellomycetaceae</taxon>
        <taxon>Blastomyces</taxon>
    </lineage>
</organism>
<gene>
    <name evidence="1" type="ORF">BDDG_11550</name>
</gene>
<accession>A0A0J9HBQ7</accession>
<proteinExistence type="predicted"/>
<reference evidence="1" key="1">
    <citation type="submission" date="2010-03" db="EMBL/GenBank/DDBJ databases">
        <title>Annotation of Blastomyces dermatitidis strain ATCC 18188.</title>
        <authorList>
            <consortium name="The Broad Institute Genome Sequencing Platform"/>
            <consortium name="Broad Institute Genome Sequencing Center for Infectious Disease."/>
            <person name="Cuomo C."/>
            <person name="Klein B."/>
            <person name="Sullivan T."/>
            <person name="Heitman J."/>
            <person name="Young S."/>
            <person name="Zeng Q."/>
            <person name="Gargeya S."/>
            <person name="Alvarado L."/>
            <person name="Berlin A.M."/>
            <person name="Chapman S.B."/>
            <person name="Chen Z."/>
            <person name="Freedman E."/>
            <person name="Gellesch M."/>
            <person name="Goldberg J."/>
            <person name="Griggs A."/>
            <person name="Gujja S."/>
            <person name="Heilman E."/>
            <person name="Heiman D."/>
            <person name="Howarth C."/>
            <person name="Mehta T."/>
            <person name="Neiman D."/>
            <person name="Pearson M."/>
            <person name="Roberts A."/>
            <person name="Saif S."/>
            <person name="Shea T."/>
            <person name="Shenoy N."/>
            <person name="Sisk P."/>
            <person name="Stolte C."/>
            <person name="Sykes S."/>
            <person name="White J."/>
            <person name="Yandava C."/>
            <person name="Haas B."/>
            <person name="Nusbaum C."/>
            <person name="Birren B."/>
        </authorList>
    </citation>
    <scope>NUCLEOTIDE SEQUENCE</scope>
    <source>
        <strain evidence="1">ATCC 18188</strain>
    </source>
</reference>
<protein>
    <submittedName>
        <fullName evidence="1">Uncharacterized protein</fullName>
    </submittedName>
</protein>
<name>A0A0J9HBQ7_AJEDA</name>